<sequence length="303" mass="33598">MLDLRDIDLNVLLAFDAIYTQCSITRAAEVMGLSQPAMSNALRRLRTLCNDPLFIKTQQGVTPTVTAHRLSEHVRQALSSLREGLGQLSQEQLDGATPLRVSCLDCLQPLLLAALQPDDDAWQVRFYQPRRRDAYSELLSGKLDVLIDIDQPLSQLDGLRKLALFDDHYVFAYGHGLSAAPTTLEDYLSTPQLQVSSRRDGLSPVDLELGLRGRKRNIAATVQSSLAARLIADQRAVGMTLPSRIAEVLGLKQAALPLPQPIALSFCVYVDGRYRRMRGREQQVARIVELLAPSTSSELLRRA</sequence>
<keyword evidence="2" id="KW-0805">Transcription regulation</keyword>
<gene>
    <name evidence="6" type="ORF">JQX08_14000</name>
</gene>
<dbReference type="RefSeq" id="WP_205349012.1">
    <property type="nucleotide sequence ID" value="NZ_JAFEUP010000004.1"/>
</dbReference>
<dbReference type="PANTHER" id="PTHR30118">
    <property type="entry name" value="HTH-TYPE TRANSCRIPTIONAL REGULATOR LEUO-RELATED"/>
    <property type="match status" value="1"/>
</dbReference>
<dbReference type="SUPFAM" id="SSF53850">
    <property type="entry name" value="Periplasmic binding protein-like II"/>
    <property type="match status" value="1"/>
</dbReference>
<dbReference type="InterPro" id="IPR036390">
    <property type="entry name" value="WH_DNA-bd_sf"/>
</dbReference>
<evidence type="ECO:0000256" key="1">
    <source>
        <dbReference type="ARBA" id="ARBA00009437"/>
    </source>
</evidence>
<evidence type="ECO:0000313" key="7">
    <source>
        <dbReference type="Proteomes" id="UP000717995"/>
    </source>
</evidence>
<keyword evidence="7" id="KW-1185">Reference proteome</keyword>
<feature type="domain" description="HTH lysR-type" evidence="5">
    <location>
        <begin position="7"/>
        <end position="64"/>
    </location>
</feature>
<evidence type="ECO:0000256" key="4">
    <source>
        <dbReference type="ARBA" id="ARBA00023163"/>
    </source>
</evidence>
<dbReference type="Proteomes" id="UP000717995">
    <property type="component" value="Unassembled WGS sequence"/>
</dbReference>
<evidence type="ECO:0000256" key="2">
    <source>
        <dbReference type="ARBA" id="ARBA00023015"/>
    </source>
</evidence>
<comment type="similarity">
    <text evidence="1">Belongs to the LysR transcriptional regulatory family.</text>
</comment>
<dbReference type="PRINTS" id="PR00039">
    <property type="entry name" value="HTHLYSR"/>
</dbReference>
<evidence type="ECO:0000313" key="6">
    <source>
        <dbReference type="EMBL" id="MBM7061818.1"/>
    </source>
</evidence>
<dbReference type="Gene3D" id="3.40.190.10">
    <property type="entry name" value="Periplasmic binding protein-like II"/>
    <property type="match status" value="2"/>
</dbReference>
<dbReference type="InterPro" id="IPR000847">
    <property type="entry name" value="LysR_HTH_N"/>
</dbReference>
<evidence type="ECO:0000256" key="3">
    <source>
        <dbReference type="ARBA" id="ARBA00023125"/>
    </source>
</evidence>
<dbReference type="SUPFAM" id="SSF46785">
    <property type="entry name" value="Winged helix' DNA-binding domain"/>
    <property type="match status" value="1"/>
</dbReference>
<comment type="caution">
    <text evidence="6">The sequence shown here is derived from an EMBL/GenBank/DDBJ whole genome shotgun (WGS) entry which is preliminary data.</text>
</comment>
<dbReference type="InterPro" id="IPR036388">
    <property type="entry name" value="WH-like_DNA-bd_sf"/>
</dbReference>
<reference evidence="6 7" key="1">
    <citation type="submission" date="2021-02" db="EMBL/GenBank/DDBJ databases">
        <authorList>
            <person name="Lee D.-H."/>
        </authorList>
    </citation>
    <scope>NUCLEOTIDE SEQUENCE [LARGE SCALE GENOMIC DNA]</scope>
    <source>
        <strain evidence="6 7">UL073</strain>
    </source>
</reference>
<evidence type="ECO:0000259" key="5">
    <source>
        <dbReference type="PROSITE" id="PS50931"/>
    </source>
</evidence>
<organism evidence="6 7">
    <name type="scientific">Zestomonas insulae</name>
    <dbReference type="NCBI Taxonomy" id="2809017"/>
    <lineage>
        <taxon>Bacteria</taxon>
        <taxon>Pseudomonadati</taxon>
        <taxon>Pseudomonadota</taxon>
        <taxon>Gammaproteobacteria</taxon>
        <taxon>Pseudomonadales</taxon>
        <taxon>Pseudomonadaceae</taxon>
        <taxon>Zestomonas</taxon>
    </lineage>
</organism>
<dbReference type="EMBL" id="JAFEUP010000004">
    <property type="protein sequence ID" value="MBM7061818.1"/>
    <property type="molecule type" value="Genomic_DNA"/>
</dbReference>
<dbReference type="PANTHER" id="PTHR30118:SF15">
    <property type="entry name" value="TRANSCRIPTIONAL REGULATORY PROTEIN"/>
    <property type="match status" value="1"/>
</dbReference>
<dbReference type="Gene3D" id="1.10.10.10">
    <property type="entry name" value="Winged helix-like DNA-binding domain superfamily/Winged helix DNA-binding domain"/>
    <property type="match status" value="1"/>
</dbReference>
<dbReference type="InterPro" id="IPR050389">
    <property type="entry name" value="LysR-type_TF"/>
</dbReference>
<protein>
    <submittedName>
        <fullName evidence="6">LysR family transcriptional regulator</fullName>
    </submittedName>
</protein>
<accession>A0ABS2IIZ3</accession>
<proteinExistence type="inferred from homology"/>
<keyword evidence="4" id="KW-0804">Transcription</keyword>
<dbReference type="PROSITE" id="PS50931">
    <property type="entry name" value="HTH_LYSR"/>
    <property type="match status" value="1"/>
</dbReference>
<dbReference type="Pfam" id="PF00126">
    <property type="entry name" value="HTH_1"/>
    <property type="match status" value="1"/>
</dbReference>
<keyword evidence="3" id="KW-0238">DNA-binding</keyword>
<name>A0ABS2IIZ3_9GAMM</name>